<evidence type="ECO:0000256" key="4">
    <source>
        <dbReference type="ARBA" id="ARBA00023002"/>
    </source>
</evidence>
<feature type="binding site" evidence="9">
    <location>
        <position position="11"/>
    </location>
    <ligand>
        <name>NADPH</name>
        <dbReference type="ChEBI" id="CHEBI:57783"/>
    </ligand>
</feature>
<dbReference type="Proteomes" id="UP000029082">
    <property type="component" value="Unassembled WGS sequence"/>
</dbReference>
<feature type="binding site" evidence="11">
    <location>
        <position position="106"/>
    </location>
    <ligand>
        <name>substrate</name>
    </ligand>
</feature>
<keyword evidence="3 9" id="KW-0521">NADP</keyword>
<feature type="binding site" evidence="9">
    <location>
        <position position="245"/>
    </location>
    <ligand>
        <name>sn-glycerol 3-phosphate</name>
        <dbReference type="ChEBI" id="CHEBI:57597"/>
    </ligand>
</feature>
<evidence type="ECO:0000256" key="8">
    <source>
        <dbReference type="ARBA" id="ARBA00023264"/>
    </source>
</evidence>
<dbReference type="GO" id="GO:0006650">
    <property type="term" value="P:glycerophospholipid metabolic process"/>
    <property type="evidence" value="ECO:0007669"/>
    <property type="project" value="UniProtKB-UniRule"/>
</dbReference>
<evidence type="ECO:0000313" key="17">
    <source>
        <dbReference type="EMBL" id="KFI78281.1"/>
    </source>
</evidence>
<feature type="binding site" evidence="9">
    <location>
        <position position="280"/>
    </location>
    <ligand>
        <name>NADPH</name>
        <dbReference type="ChEBI" id="CHEBI:57783"/>
    </ligand>
</feature>
<feature type="binding site" evidence="9">
    <location>
        <position position="141"/>
    </location>
    <ligand>
        <name>NADPH</name>
        <dbReference type="ChEBI" id="CHEBI:57783"/>
    </ligand>
</feature>
<feature type="binding site" evidence="9">
    <location>
        <position position="256"/>
    </location>
    <ligand>
        <name>NADPH</name>
        <dbReference type="ChEBI" id="CHEBI:57783"/>
    </ligand>
</feature>
<dbReference type="STRING" id="1437603.GCA_000771525_01488"/>
<dbReference type="Gene3D" id="1.10.1040.10">
    <property type="entry name" value="N-(1-d-carboxylethyl)-l-norvaline Dehydrogenase, domain 2"/>
    <property type="match status" value="1"/>
</dbReference>
<feature type="binding site" evidence="9">
    <location>
        <position position="256"/>
    </location>
    <ligand>
        <name>sn-glycerol 3-phosphate</name>
        <dbReference type="ChEBI" id="CHEBI:57597"/>
    </ligand>
</feature>
<comment type="function">
    <text evidence="9">Catalyzes the reduction of the glycolytic intermediate dihydroxyacetone phosphate (DHAP) to sn-glycerol 3-phosphate (G3P), the key precursor for phospholipid synthesis.</text>
</comment>
<comment type="pathway">
    <text evidence="9">Membrane lipid metabolism; glycerophospholipid metabolism.</text>
</comment>
<dbReference type="GeneID" id="93094529"/>
<dbReference type="PANTHER" id="PTHR11728:SF1">
    <property type="entry name" value="GLYCEROL-3-PHOSPHATE DEHYDROGENASE [NAD(+)] 2, CHLOROPLASTIC"/>
    <property type="match status" value="1"/>
</dbReference>
<dbReference type="AlphaFoldDB" id="A0A087C4T1"/>
<feature type="active site" description="Proton acceptor" evidence="9 10">
    <location>
        <position position="192"/>
    </location>
</feature>
<dbReference type="EC" id="1.1.1.94" evidence="9"/>
<keyword evidence="4 9" id="KW-0560">Oxidoreductase</keyword>
<dbReference type="PROSITE" id="PS00957">
    <property type="entry name" value="NAD_G3PDH"/>
    <property type="match status" value="1"/>
</dbReference>
<dbReference type="UniPathway" id="UPA00940"/>
<keyword evidence="9" id="KW-0963">Cytoplasm</keyword>
<feature type="binding site" evidence="9">
    <location>
        <position position="255"/>
    </location>
    <ligand>
        <name>sn-glycerol 3-phosphate</name>
        <dbReference type="ChEBI" id="CHEBI:57597"/>
    </ligand>
</feature>
<evidence type="ECO:0000256" key="11">
    <source>
        <dbReference type="PIRSR" id="PIRSR000114-2"/>
    </source>
</evidence>
<comment type="similarity">
    <text evidence="1 9 13">Belongs to the NAD-dependent glycerol-3-phosphate dehydrogenase family.</text>
</comment>
<dbReference type="RefSeq" id="WP_033512549.1">
    <property type="nucleotide sequence ID" value="NZ_JDUO01000005.1"/>
</dbReference>
<gene>
    <name evidence="9" type="primary">gpsA</name>
    <name evidence="17" type="ORF">BMON_1545</name>
</gene>
<comment type="caution">
    <text evidence="9">Lacks conserved residue(s) required for the propagation of feature annotation.</text>
</comment>
<comment type="caution">
    <text evidence="17">The sequence shown here is derived from an EMBL/GenBank/DDBJ whole genome shotgun (WGS) entry which is preliminary data.</text>
</comment>
<keyword evidence="7 9" id="KW-0594">Phospholipid biosynthesis</keyword>
<dbReference type="EMBL" id="JGZE01000004">
    <property type="protein sequence ID" value="KFI78281.1"/>
    <property type="molecule type" value="Genomic_DNA"/>
</dbReference>
<feature type="binding site" evidence="9">
    <location>
        <position position="282"/>
    </location>
    <ligand>
        <name>NADPH</name>
        <dbReference type="ChEBI" id="CHEBI:57783"/>
    </ligand>
</feature>
<dbReference type="InterPro" id="IPR006109">
    <property type="entry name" value="G3P_DH_NAD-dep_C"/>
</dbReference>
<comment type="subcellular location">
    <subcellularLocation>
        <location evidence="9">Cytoplasm</location>
    </subcellularLocation>
</comment>
<feature type="binding site" evidence="12">
    <location>
        <position position="83"/>
    </location>
    <ligand>
        <name>NAD(+)</name>
        <dbReference type="ChEBI" id="CHEBI:57540"/>
    </ligand>
</feature>
<evidence type="ECO:0000256" key="7">
    <source>
        <dbReference type="ARBA" id="ARBA00023209"/>
    </source>
</evidence>
<evidence type="ECO:0000313" key="18">
    <source>
        <dbReference type="Proteomes" id="UP000029082"/>
    </source>
</evidence>
<accession>A0A087C4T1</accession>
<dbReference type="GO" id="GO:0141152">
    <property type="term" value="F:glycerol-3-phosphate dehydrogenase (NAD+) activity"/>
    <property type="evidence" value="ECO:0007669"/>
    <property type="project" value="RHEA"/>
</dbReference>
<dbReference type="GO" id="GO:0005829">
    <property type="term" value="C:cytosol"/>
    <property type="evidence" value="ECO:0007669"/>
    <property type="project" value="TreeGrafter"/>
</dbReference>
<dbReference type="GO" id="GO:0008654">
    <property type="term" value="P:phospholipid biosynthetic process"/>
    <property type="evidence" value="ECO:0007669"/>
    <property type="project" value="UniProtKB-KW"/>
</dbReference>
<feature type="binding site" evidence="11">
    <location>
        <begin position="256"/>
        <end position="257"/>
    </location>
    <ligand>
        <name>substrate</name>
    </ligand>
</feature>
<evidence type="ECO:0000256" key="9">
    <source>
        <dbReference type="HAMAP-Rule" id="MF_00394"/>
    </source>
</evidence>
<feature type="binding site" evidence="12">
    <location>
        <begin position="7"/>
        <end position="12"/>
    </location>
    <ligand>
        <name>NAD(+)</name>
        <dbReference type="ChEBI" id="CHEBI:57540"/>
    </ligand>
</feature>
<keyword evidence="9" id="KW-0547">Nucleotide-binding</keyword>
<dbReference type="OrthoDB" id="9812273at2"/>
<dbReference type="InterPro" id="IPR008927">
    <property type="entry name" value="6-PGluconate_DH-like_C_sf"/>
</dbReference>
<evidence type="ECO:0000256" key="10">
    <source>
        <dbReference type="PIRSR" id="PIRSR000114-1"/>
    </source>
</evidence>
<dbReference type="InterPro" id="IPR006168">
    <property type="entry name" value="G3P_DH_NAD-dep"/>
</dbReference>
<evidence type="ECO:0000256" key="3">
    <source>
        <dbReference type="ARBA" id="ARBA00022857"/>
    </source>
</evidence>
<dbReference type="Pfam" id="PF01210">
    <property type="entry name" value="NAD_Gly3P_dh_N"/>
    <property type="match status" value="1"/>
</dbReference>
<dbReference type="Gene3D" id="3.40.50.720">
    <property type="entry name" value="NAD(P)-binding Rossmann-like Domain"/>
    <property type="match status" value="1"/>
</dbReference>
<keyword evidence="18" id="KW-1185">Reference proteome</keyword>
<dbReference type="SUPFAM" id="SSF48179">
    <property type="entry name" value="6-phosphogluconate dehydrogenase C-terminal domain-like"/>
    <property type="match status" value="1"/>
</dbReference>
<dbReference type="NCBIfam" id="NF000942">
    <property type="entry name" value="PRK00094.1-4"/>
    <property type="match status" value="1"/>
</dbReference>
<dbReference type="PRINTS" id="PR00077">
    <property type="entry name" value="GPDHDRGNASE"/>
</dbReference>
<evidence type="ECO:0000256" key="2">
    <source>
        <dbReference type="ARBA" id="ARBA00022516"/>
    </source>
</evidence>
<dbReference type="PIRSF" id="PIRSF000114">
    <property type="entry name" value="Glycerol-3-P_dh"/>
    <property type="match status" value="1"/>
</dbReference>
<evidence type="ECO:0000259" key="15">
    <source>
        <dbReference type="Pfam" id="PF01210"/>
    </source>
</evidence>
<keyword evidence="6 9" id="KW-0443">Lipid metabolism</keyword>
<name>A0A087C4T1_9BIFI</name>
<evidence type="ECO:0000259" key="16">
    <source>
        <dbReference type="Pfam" id="PF07479"/>
    </source>
</evidence>
<dbReference type="GO" id="GO:0046167">
    <property type="term" value="P:glycerol-3-phosphate biosynthetic process"/>
    <property type="evidence" value="ECO:0007669"/>
    <property type="project" value="UniProtKB-UniRule"/>
</dbReference>
<dbReference type="HAMAP" id="MF_00394">
    <property type="entry name" value="NAD_Glyc3P_dehydrog"/>
    <property type="match status" value="1"/>
</dbReference>
<sequence>MKITVLGAGAWGTAFGQVLADAGNEVTMWAREPEIVEGIRDHRHNAVRLPSVATLPETMTATGDKAEAVRGARIVVVAIAAQFARVALQDFAPLLPDDCMVVSLMKGIERTTGKRMDEVVREALGGLPAARFAAISGPNLSREIADRQPAATVVACADIDGARMVAQACGTPYFKPFVSTDVIGVEMCGSLKNVVALAVGMARGAGYGENTAAMIESRGLAELTALGVAAGAQACTFSGLAGVGDLVATCGSPLSRNYMFGANLGKGMSVEQAIKASNGVAEGVPTTDAVVSLGSRLGVPTPLASAMSRVLAEGLTCGQMLGSLFDEAITAE</sequence>
<proteinExistence type="inferred from homology"/>
<dbReference type="GO" id="GO:0141153">
    <property type="term" value="F:glycerol-3-phosphate dehydrogenase (NADP+) activity"/>
    <property type="evidence" value="ECO:0007669"/>
    <property type="project" value="RHEA"/>
</dbReference>
<reference evidence="17 18" key="1">
    <citation type="submission" date="2014-03" db="EMBL/GenBank/DDBJ databases">
        <title>Genomics of Bifidobacteria.</title>
        <authorList>
            <person name="Ventura M."/>
            <person name="Milani C."/>
            <person name="Lugli G.A."/>
        </authorList>
    </citation>
    <scope>NUCLEOTIDE SEQUENCE [LARGE SCALE GENOMIC DNA]</scope>
    <source>
        <strain evidence="17 18">DSM 21395</strain>
    </source>
</reference>
<dbReference type="InterPro" id="IPR011128">
    <property type="entry name" value="G3P_DH_NAD-dep_N"/>
</dbReference>
<organism evidence="17 18">
    <name type="scientific">Bifidobacterium mongoliense DSM 21395</name>
    <dbReference type="NCBI Taxonomy" id="1437603"/>
    <lineage>
        <taxon>Bacteria</taxon>
        <taxon>Bacillati</taxon>
        <taxon>Actinomycetota</taxon>
        <taxon>Actinomycetes</taxon>
        <taxon>Bifidobacteriales</taxon>
        <taxon>Bifidobacteriaceae</taxon>
        <taxon>Bifidobacterium</taxon>
    </lineage>
</organism>
<protein>
    <recommendedName>
        <fullName evidence="9">Glycerol-3-phosphate dehydrogenase [NAD(P)+]</fullName>
        <ecNumber evidence="9">1.1.1.94</ecNumber>
    </recommendedName>
    <alternativeName>
        <fullName evidence="9">NAD(P)(+)-dependent glycerol-3-phosphate dehydrogenase</fullName>
    </alternativeName>
    <alternativeName>
        <fullName evidence="9">NAD(P)H-dependent dihydroxyacetone-phosphate reductase</fullName>
    </alternativeName>
</protein>
<keyword evidence="2 9" id="KW-0444">Lipid biosynthesis</keyword>
<feature type="domain" description="Glycerol-3-phosphate dehydrogenase NAD-dependent C-terminal" evidence="16">
    <location>
        <begin position="181"/>
        <end position="320"/>
    </location>
</feature>
<evidence type="ECO:0000256" key="6">
    <source>
        <dbReference type="ARBA" id="ARBA00023098"/>
    </source>
</evidence>
<feature type="binding site" evidence="9">
    <location>
        <position position="192"/>
    </location>
    <ligand>
        <name>sn-glycerol 3-phosphate</name>
        <dbReference type="ChEBI" id="CHEBI:57597"/>
    </ligand>
</feature>
<keyword evidence="5 9" id="KW-0520">NAD</keyword>
<evidence type="ECO:0000256" key="14">
    <source>
        <dbReference type="RuleBase" id="RU000439"/>
    </source>
</evidence>
<feature type="binding site" evidence="9">
    <location>
        <position position="31"/>
    </location>
    <ligand>
        <name>NADPH</name>
        <dbReference type="ChEBI" id="CHEBI:57783"/>
    </ligand>
</feature>
<comment type="catalytic activity">
    <reaction evidence="9">
        <text>sn-glycerol 3-phosphate + NAD(+) = dihydroxyacetone phosphate + NADH + H(+)</text>
        <dbReference type="Rhea" id="RHEA:11092"/>
        <dbReference type="ChEBI" id="CHEBI:15378"/>
        <dbReference type="ChEBI" id="CHEBI:57540"/>
        <dbReference type="ChEBI" id="CHEBI:57597"/>
        <dbReference type="ChEBI" id="CHEBI:57642"/>
        <dbReference type="ChEBI" id="CHEBI:57945"/>
        <dbReference type="EC" id="1.1.1.94"/>
    </reaction>
</comment>
<evidence type="ECO:0000256" key="13">
    <source>
        <dbReference type="RuleBase" id="RU000437"/>
    </source>
</evidence>
<dbReference type="FunFam" id="3.40.50.720:FF:000019">
    <property type="entry name" value="Glycerol-3-phosphate dehydrogenase [NAD(P)+]"/>
    <property type="match status" value="1"/>
</dbReference>
<evidence type="ECO:0000256" key="12">
    <source>
        <dbReference type="PIRSR" id="PIRSR000114-3"/>
    </source>
</evidence>
<comment type="catalytic activity">
    <reaction evidence="9 14">
        <text>sn-glycerol 3-phosphate + NADP(+) = dihydroxyacetone phosphate + NADPH + H(+)</text>
        <dbReference type="Rhea" id="RHEA:11096"/>
        <dbReference type="ChEBI" id="CHEBI:15378"/>
        <dbReference type="ChEBI" id="CHEBI:57597"/>
        <dbReference type="ChEBI" id="CHEBI:57642"/>
        <dbReference type="ChEBI" id="CHEBI:57783"/>
        <dbReference type="ChEBI" id="CHEBI:58349"/>
        <dbReference type="EC" id="1.1.1.94"/>
    </reaction>
</comment>
<feature type="binding site" evidence="9">
    <location>
        <position position="106"/>
    </location>
    <ligand>
        <name>sn-glycerol 3-phosphate</name>
        <dbReference type="ChEBI" id="CHEBI:57597"/>
    </ligand>
</feature>
<keyword evidence="8 9" id="KW-1208">Phospholipid metabolism</keyword>
<dbReference type="Pfam" id="PF07479">
    <property type="entry name" value="NAD_Gly3P_dh_C"/>
    <property type="match status" value="1"/>
</dbReference>
<feature type="binding site" evidence="9">
    <location>
        <position position="137"/>
    </location>
    <ligand>
        <name>sn-glycerol 3-phosphate</name>
        <dbReference type="ChEBI" id="CHEBI:57597"/>
    </ligand>
</feature>
<dbReference type="PANTHER" id="PTHR11728">
    <property type="entry name" value="GLYCEROL-3-PHOSPHATE DEHYDROGENASE"/>
    <property type="match status" value="1"/>
</dbReference>
<feature type="binding site" evidence="12">
    <location>
        <position position="256"/>
    </location>
    <ligand>
        <name>NAD(+)</name>
        <dbReference type="ChEBI" id="CHEBI:57540"/>
    </ligand>
</feature>
<dbReference type="InterPro" id="IPR036291">
    <property type="entry name" value="NAD(P)-bd_dom_sf"/>
</dbReference>
<dbReference type="GO" id="GO:0051287">
    <property type="term" value="F:NAD binding"/>
    <property type="evidence" value="ECO:0007669"/>
    <property type="project" value="InterPro"/>
</dbReference>
<dbReference type="GO" id="GO:0046168">
    <property type="term" value="P:glycerol-3-phosphate catabolic process"/>
    <property type="evidence" value="ECO:0007669"/>
    <property type="project" value="InterPro"/>
</dbReference>
<dbReference type="SUPFAM" id="SSF51735">
    <property type="entry name" value="NAD(P)-binding Rossmann-fold domains"/>
    <property type="match status" value="1"/>
</dbReference>
<dbReference type="GO" id="GO:0005975">
    <property type="term" value="P:carbohydrate metabolic process"/>
    <property type="evidence" value="ECO:0007669"/>
    <property type="project" value="InterPro"/>
</dbReference>
<dbReference type="eggNOG" id="COG0240">
    <property type="taxonomic scope" value="Bacteria"/>
</dbReference>
<feature type="binding site" evidence="9">
    <location>
        <position position="257"/>
    </location>
    <ligand>
        <name>sn-glycerol 3-phosphate</name>
        <dbReference type="ChEBI" id="CHEBI:57597"/>
    </ligand>
</feature>
<evidence type="ECO:0000256" key="5">
    <source>
        <dbReference type="ARBA" id="ARBA00023027"/>
    </source>
</evidence>
<dbReference type="NCBIfam" id="NF000940">
    <property type="entry name" value="PRK00094.1-2"/>
    <property type="match status" value="1"/>
</dbReference>
<feature type="domain" description="Glycerol-3-phosphate dehydrogenase NAD-dependent N-terminal" evidence="15">
    <location>
        <begin position="2"/>
        <end position="159"/>
    </location>
</feature>
<dbReference type="InterPro" id="IPR013328">
    <property type="entry name" value="6PGD_dom2"/>
</dbReference>
<feature type="binding site" evidence="9">
    <location>
        <position position="106"/>
    </location>
    <ligand>
        <name>NADPH</name>
        <dbReference type="ChEBI" id="CHEBI:57783"/>
    </ligand>
</feature>
<evidence type="ECO:0000256" key="1">
    <source>
        <dbReference type="ARBA" id="ARBA00011009"/>
    </source>
</evidence>